<keyword evidence="1" id="KW-0732">Signal</keyword>
<evidence type="ECO:0000256" key="1">
    <source>
        <dbReference type="SAM" id="SignalP"/>
    </source>
</evidence>
<accession>A0ABR4HXR1</accession>
<reference evidence="2 3" key="1">
    <citation type="submission" date="2024-07" db="EMBL/GenBank/DDBJ databases">
        <title>Section-level genome sequencing and comparative genomics of Aspergillus sections Usti and Cavernicolus.</title>
        <authorList>
            <consortium name="Lawrence Berkeley National Laboratory"/>
            <person name="Nybo J.L."/>
            <person name="Vesth T.C."/>
            <person name="Theobald S."/>
            <person name="Frisvad J.C."/>
            <person name="Larsen T.O."/>
            <person name="Kjaerboelling I."/>
            <person name="Rothschild-Mancinelli K."/>
            <person name="Lyhne E.K."/>
            <person name="Kogle M.E."/>
            <person name="Barry K."/>
            <person name="Clum A."/>
            <person name="Na H."/>
            <person name="Ledsgaard L."/>
            <person name="Lin J."/>
            <person name="Lipzen A."/>
            <person name="Kuo A."/>
            <person name="Riley R."/>
            <person name="Mondo S."/>
            <person name="LaButti K."/>
            <person name="Haridas S."/>
            <person name="Pangalinan J."/>
            <person name="Salamov A.A."/>
            <person name="Simmons B.A."/>
            <person name="Magnuson J.K."/>
            <person name="Chen J."/>
            <person name="Drula E."/>
            <person name="Henrissat B."/>
            <person name="Wiebenga A."/>
            <person name="Lubbers R.J."/>
            <person name="Gomes A.C."/>
            <person name="Makela M.R."/>
            <person name="Stajich J."/>
            <person name="Grigoriev I.V."/>
            <person name="Mortensen U.H."/>
            <person name="De vries R.P."/>
            <person name="Baker S.E."/>
            <person name="Andersen M.R."/>
        </authorList>
    </citation>
    <scope>NUCLEOTIDE SEQUENCE [LARGE SCALE GENOMIC DNA]</scope>
    <source>
        <strain evidence="2 3">CBS 600.67</strain>
    </source>
</reference>
<comment type="caution">
    <text evidence="2">The sequence shown here is derived from an EMBL/GenBank/DDBJ whole genome shotgun (WGS) entry which is preliminary data.</text>
</comment>
<organism evidence="2 3">
    <name type="scientific">Aspergillus cavernicola</name>
    <dbReference type="NCBI Taxonomy" id="176166"/>
    <lineage>
        <taxon>Eukaryota</taxon>
        <taxon>Fungi</taxon>
        <taxon>Dikarya</taxon>
        <taxon>Ascomycota</taxon>
        <taxon>Pezizomycotina</taxon>
        <taxon>Eurotiomycetes</taxon>
        <taxon>Eurotiomycetidae</taxon>
        <taxon>Eurotiales</taxon>
        <taxon>Aspergillaceae</taxon>
        <taxon>Aspergillus</taxon>
        <taxon>Aspergillus subgen. Nidulantes</taxon>
    </lineage>
</organism>
<name>A0ABR4HXR1_9EURO</name>
<proteinExistence type="predicted"/>
<evidence type="ECO:0000313" key="3">
    <source>
        <dbReference type="Proteomes" id="UP001610335"/>
    </source>
</evidence>
<gene>
    <name evidence="2" type="ORF">BDW59DRAFT_164702</name>
</gene>
<sequence length="156" mass="17718">MRAPSFPRRRLKASWLILMFITNASFKCVHRTPEGKQEDTPLFSLYRLYESLILNDNDGLRNEIEYFWYARWPVASIPNPHDPSGSRYAVLSAIPALLVESFNQRTELGLPRKADAIVSREELEQYQKEDKIFDLGVGAEVDESGGAVKKDPGNCA</sequence>
<feature type="chain" id="PRO_5045640887" evidence="1">
    <location>
        <begin position="27"/>
        <end position="156"/>
    </location>
</feature>
<dbReference type="Proteomes" id="UP001610335">
    <property type="component" value="Unassembled WGS sequence"/>
</dbReference>
<feature type="signal peptide" evidence="1">
    <location>
        <begin position="1"/>
        <end position="26"/>
    </location>
</feature>
<protein>
    <submittedName>
        <fullName evidence="2">Uncharacterized protein</fullName>
    </submittedName>
</protein>
<evidence type="ECO:0000313" key="2">
    <source>
        <dbReference type="EMBL" id="KAL2820215.1"/>
    </source>
</evidence>
<keyword evidence="3" id="KW-1185">Reference proteome</keyword>
<dbReference type="EMBL" id="JBFXLS010000071">
    <property type="protein sequence ID" value="KAL2820215.1"/>
    <property type="molecule type" value="Genomic_DNA"/>
</dbReference>